<dbReference type="GO" id="GO:1904680">
    <property type="term" value="F:peptide transmembrane transporter activity"/>
    <property type="evidence" value="ECO:0007669"/>
    <property type="project" value="TreeGrafter"/>
</dbReference>
<proteinExistence type="predicted"/>
<dbReference type="EMBL" id="AP009049">
    <property type="protein sequence ID" value="BAH06258.1"/>
    <property type="molecule type" value="Genomic_DNA"/>
</dbReference>
<dbReference type="GO" id="GO:0042938">
    <property type="term" value="P:dipeptide transport"/>
    <property type="evidence" value="ECO:0007669"/>
    <property type="project" value="TreeGrafter"/>
</dbReference>
<dbReference type="Gene3D" id="3.90.76.10">
    <property type="entry name" value="Dipeptide-binding Protein, Domain 1"/>
    <property type="match status" value="1"/>
</dbReference>
<dbReference type="SUPFAM" id="SSF53850">
    <property type="entry name" value="Periplasmic binding protein-like II"/>
    <property type="match status" value="1"/>
</dbReference>
<feature type="signal peptide" evidence="2">
    <location>
        <begin position="1"/>
        <end position="28"/>
    </location>
</feature>
<dbReference type="Gene3D" id="3.40.190.10">
    <property type="entry name" value="Periplasmic binding protein-like II"/>
    <property type="match status" value="1"/>
</dbReference>
<dbReference type="HOGENOM" id="CLU_017028_7_4_9"/>
<accession>B9E183</accession>
<gene>
    <name evidence="4" type="ordered locus">CKR_1207</name>
</gene>
<dbReference type="CDD" id="cd08512">
    <property type="entry name" value="PBP2_NikA_DppA_OppA_like_7"/>
    <property type="match status" value="1"/>
</dbReference>
<dbReference type="GO" id="GO:0043190">
    <property type="term" value="C:ATP-binding cassette (ABC) transporter complex"/>
    <property type="evidence" value="ECO:0007669"/>
    <property type="project" value="InterPro"/>
</dbReference>
<dbReference type="Gene3D" id="3.10.105.10">
    <property type="entry name" value="Dipeptide-binding Protein, Domain 3"/>
    <property type="match status" value="1"/>
</dbReference>
<evidence type="ECO:0000256" key="2">
    <source>
        <dbReference type="SAM" id="SignalP"/>
    </source>
</evidence>
<dbReference type="InterPro" id="IPR039424">
    <property type="entry name" value="SBP_5"/>
</dbReference>
<dbReference type="AlphaFoldDB" id="B9E183"/>
<organism evidence="4 5">
    <name type="scientific">Clostridium kluyveri (strain NBRC 12016)</name>
    <dbReference type="NCBI Taxonomy" id="583346"/>
    <lineage>
        <taxon>Bacteria</taxon>
        <taxon>Bacillati</taxon>
        <taxon>Bacillota</taxon>
        <taxon>Clostridia</taxon>
        <taxon>Eubacteriales</taxon>
        <taxon>Clostridiaceae</taxon>
        <taxon>Clostridium</taxon>
    </lineage>
</organism>
<dbReference type="PROSITE" id="PS51257">
    <property type="entry name" value="PROKAR_LIPOPROTEIN"/>
    <property type="match status" value="1"/>
</dbReference>
<dbReference type="Pfam" id="PF00496">
    <property type="entry name" value="SBP_bac_5"/>
    <property type="match status" value="1"/>
</dbReference>
<reference evidence="5" key="1">
    <citation type="submission" date="2005-09" db="EMBL/GenBank/DDBJ databases">
        <title>Complete genome sequence of Clostridium kluyveri and comparative genomics of Clostridia species.</title>
        <authorList>
            <person name="Inui M."/>
            <person name="Nonaka H."/>
            <person name="Shinoda Y."/>
            <person name="Ikenaga Y."/>
            <person name="Abe M."/>
            <person name="Naito K."/>
            <person name="Vertes A.A."/>
            <person name="Yukawa H."/>
        </authorList>
    </citation>
    <scope>NUCLEOTIDE SEQUENCE [LARGE SCALE GENOMIC DNA]</scope>
    <source>
        <strain evidence="5">NBRC 12016</strain>
    </source>
</reference>
<dbReference type="GO" id="GO:0030288">
    <property type="term" value="C:outer membrane-bounded periplasmic space"/>
    <property type="evidence" value="ECO:0007669"/>
    <property type="project" value="TreeGrafter"/>
</dbReference>
<keyword evidence="1 2" id="KW-0732">Signal</keyword>
<sequence>MGGKMKNIKNYKKRLCAILMGICLSVFSVGCGNTGSSSNANGSTSSDKSKLTIAINGDMGTLDPGVTMDNMAWKITYPAYERLVQFNGESTDIKPALATEWETSSDGLTWTFHLDKGHKFTDGTEVTSNAVKFSFERILALNKGPADTFKVIKTINTPDEYTVQFVLSNAFPQFLATLATNYGSIVNPKVMSHEQNGDKAQNYLASHTDGSGAYELTEWKKGAYIHLGLNPNYSKKPVLKDVYFKLVADASSARLELEKGDVDIAEGIDIDQIDKLKSNENISIVKKSSLLVEYVYLNCTKGNAALQNPKVRQAISYAVDYDSIISKVMNGYASSIASPVPKGLWGYNASAFKYTKNTDKAKSLLKEAGVSNLQLTLLYSDRFPNWEQEALILQSNLKDIGITLNLNKVAYATMRDMLDSGKFDLSLGVWSPDYADPFMFMNYWFDSNNQGLAGNRAFYVNSTVDTLVREAASITDKSQRENLYNQAQKIVIEEAPYVYLYQKDFVIPMNKNVKGFVYNPMLEGIYNLENMSK</sequence>
<dbReference type="PIRSF" id="PIRSF002741">
    <property type="entry name" value="MppA"/>
    <property type="match status" value="1"/>
</dbReference>
<evidence type="ECO:0000313" key="4">
    <source>
        <dbReference type="EMBL" id="BAH06258.1"/>
    </source>
</evidence>
<dbReference type="InterPro" id="IPR030678">
    <property type="entry name" value="Peptide/Ni-bd"/>
</dbReference>
<dbReference type="PANTHER" id="PTHR30290">
    <property type="entry name" value="PERIPLASMIC BINDING COMPONENT OF ABC TRANSPORTER"/>
    <property type="match status" value="1"/>
</dbReference>
<evidence type="ECO:0000313" key="5">
    <source>
        <dbReference type="Proteomes" id="UP000007969"/>
    </source>
</evidence>
<feature type="domain" description="Solute-binding protein family 5" evidence="3">
    <location>
        <begin position="93"/>
        <end position="450"/>
    </location>
</feature>
<name>B9E183_CLOK1</name>
<protein>
    <recommendedName>
        <fullName evidence="3">Solute-binding protein family 5 domain-containing protein</fullName>
    </recommendedName>
</protein>
<dbReference type="InterPro" id="IPR000914">
    <property type="entry name" value="SBP_5_dom"/>
</dbReference>
<dbReference type="PANTHER" id="PTHR30290:SF38">
    <property type="entry name" value="D,D-DIPEPTIDE-BINDING PERIPLASMIC PROTEIN DDPA-RELATED"/>
    <property type="match status" value="1"/>
</dbReference>
<evidence type="ECO:0000259" key="3">
    <source>
        <dbReference type="Pfam" id="PF00496"/>
    </source>
</evidence>
<dbReference type="Proteomes" id="UP000007969">
    <property type="component" value="Chromosome"/>
</dbReference>
<feature type="chain" id="PRO_5038345552" description="Solute-binding protein family 5 domain-containing protein" evidence="2">
    <location>
        <begin position="29"/>
        <end position="533"/>
    </location>
</feature>
<dbReference type="KEGG" id="ckr:CKR_1207"/>
<evidence type="ECO:0000256" key="1">
    <source>
        <dbReference type="ARBA" id="ARBA00022729"/>
    </source>
</evidence>